<organism evidence="1 2">
    <name type="scientific">Blastomyces silverae</name>
    <dbReference type="NCBI Taxonomy" id="2060906"/>
    <lineage>
        <taxon>Eukaryota</taxon>
        <taxon>Fungi</taxon>
        <taxon>Dikarya</taxon>
        <taxon>Ascomycota</taxon>
        <taxon>Pezizomycotina</taxon>
        <taxon>Eurotiomycetes</taxon>
        <taxon>Eurotiomycetidae</taxon>
        <taxon>Onygenales</taxon>
        <taxon>Ajellomycetaceae</taxon>
        <taxon>Blastomyces</taxon>
    </lineage>
</organism>
<evidence type="ECO:0000313" key="2">
    <source>
        <dbReference type="Proteomes" id="UP000053573"/>
    </source>
</evidence>
<sequence length="182" mass="20727">MSTSLRRIPKNTLDLLQQVPVTHRNVFMQTAEGKNPHVQFSFQEMKIIRGTHPHPPNTDIQEVRNSITVQFNGAPGGALVAHLFNDGTIKASAEMHAENNRRRAEAEQLLAEESKFSWLQQTTTRKQAHARMMARIQAARINTSWSIMQKQLEKDSAQQEYNLFIRAQAKERIKAAQAADKK</sequence>
<evidence type="ECO:0000313" key="1">
    <source>
        <dbReference type="EMBL" id="KLJ11664.1"/>
    </source>
</evidence>
<comment type="caution">
    <text evidence="1">The sequence shown here is derived from an EMBL/GenBank/DDBJ whole genome shotgun (WGS) entry which is preliminary data.</text>
</comment>
<protein>
    <submittedName>
        <fullName evidence="1">Uncharacterized protein</fullName>
    </submittedName>
</protein>
<dbReference type="EMBL" id="LDEV01001435">
    <property type="protein sequence ID" value="KLJ11664.1"/>
    <property type="molecule type" value="Genomic_DNA"/>
</dbReference>
<dbReference type="AlphaFoldDB" id="A0A0H1BJF9"/>
<proteinExistence type="predicted"/>
<name>A0A0H1BJF9_9EURO</name>
<keyword evidence="2" id="KW-1185">Reference proteome</keyword>
<accession>A0A0H1BJF9</accession>
<dbReference type="OrthoDB" id="4203691at2759"/>
<dbReference type="Proteomes" id="UP000053573">
    <property type="component" value="Unassembled WGS sequence"/>
</dbReference>
<reference evidence="2" key="1">
    <citation type="journal article" date="2015" name="PLoS Genet.">
        <title>The dynamic genome and transcriptome of the human fungal pathogen Blastomyces and close relative Emmonsia.</title>
        <authorList>
            <person name="Munoz J.F."/>
            <person name="Gauthier G.M."/>
            <person name="Desjardins C.A."/>
            <person name="Gallo J.E."/>
            <person name="Holder J."/>
            <person name="Sullivan T.D."/>
            <person name="Marty A.J."/>
            <person name="Carmen J.C."/>
            <person name="Chen Z."/>
            <person name="Ding L."/>
            <person name="Gujja S."/>
            <person name="Magrini V."/>
            <person name="Misas E."/>
            <person name="Mitreva M."/>
            <person name="Priest M."/>
            <person name="Saif S."/>
            <person name="Whiston E.A."/>
            <person name="Young S."/>
            <person name="Zeng Q."/>
            <person name="Goldman W.E."/>
            <person name="Mardis E.R."/>
            <person name="Taylor J.W."/>
            <person name="McEwen J.G."/>
            <person name="Clay O.K."/>
            <person name="Klein B.S."/>
            <person name="Cuomo C.A."/>
        </authorList>
    </citation>
    <scope>NUCLEOTIDE SEQUENCE [LARGE SCALE GENOMIC DNA]</scope>
    <source>
        <strain evidence="2">UAMH 139</strain>
    </source>
</reference>
<gene>
    <name evidence="1" type="ORF">EMPG_09663</name>
</gene>